<dbReference type="AlphaFoldDB" id="A0ABD1EI57"/>
<dbReference type="PANTHER" id="PTHR47039">
    <property type="entry name" value="INOSITOL POLYPHOSPHATE 5-PHOSPHATASE E"/>
    <property type="match status" value="1"/>
</dbReference>
<dbReference type="Proteomes" id="UP001566132">
    <property type="component" value="Unassembled WGS sequence"/>
</dbReference>
<comment type="caution">
    <text evidence="2">The sequence shown here is derived from an EMBL/GenBank/DDBJ whole genome shotgun (WGS) entry which is preliminary data.</text>
</comment>
<organism evidence="2 3">
    <name type="scientific">Hypothenemus hampei</name>
    <name type="common">Coffee berry borer</name>
    <dbReference type="NCBI Taxonomy" id="57062"/>
    <lineage>
        <taxon>Eukaryota</taxon>
        <taxon>Metazoa</taxon>
        <taxon>Ecdysozoa</taxon>
        <taxon>Arthropoda</taxon>
        <taxon>Hexapoda</taxon>
        <taxon>Insecta</taxon>
        <taxon>Pterygota</taxon>
        <taxon>Neoptera</taxon>
        <taxon>Endopterygota</taxon>
        <taxon>Coleoptera</taxon>
        <taxon>Polyphaga</taxon>
        <taxon>Cucujiformia</taxon>
        <taxon>Curculionidae</taxon>
        <taxon>Scolytinae</taxon>
        <taxon>Hypothenemus</taxon>
    </lineage>
</organism>
<accession>A0ABD1EI57</accession>
<sequence length="364" mass="40893">MNQERTIKPRHKGFASFLLPNRPPNRVGVAMNRSQSVKEPSLKNLTHSEANSPIRISKRPLSFDVKNGTLNKTSGDHFLEPPAVLKRENSLSESHLFNEKDENVFNEKPLEKYGSHESVLKEAVSSLHKIPTIKARERNFLHGKIGTNSLLGPQELDRLCPNREITIFVGTWNMNGHSPPKELNDFVLPIGMKHVPDILTFGTQESCSERLEWEVSLQETIGPSHILFHSASLGTLHLCIFIRRDLIWYVSIPEDASLSVRPGCAFRTKGAVASSFMVFGTSFLFVTAHLTAHQEKVKERVSDVKKIVNSLDLPRLLPCKNKTKGGRCNSETPLDISFQASFIDIQAIKALLIREKQEVLFSNS</sequence>
<dbReference type="InterPro" id="IPR036691">
    <property type="entry name" value="Endo/exonu/phosph_ase_sf"/>
</dbReference>
<evidence type="ECO:0000313" key="2">
    <source>
        <dbReference type="EMBL" id="KAL1494384.1"/>
    </source>
</evidence>
<dbReference type="EMBL" id="JBDJPC010000007">
    <property type="protein sequence ID" value="KAL1494384.1"/>
    <property type="molecule type" value="Genomic_DNA"/>
</dbReference>
<gene>
    <name evidence="2" type="ORF">ABEB36_009991</name>
</gene>
<dbReference type="SUPFAM" id="SSF56219">
    <property type="entry name" value="DNase I-like"/>
    <property type="match status" value="1"/>
</dbReference>
<proteinExistence type="predicted"/>
<dbReference type="SMART" id="SM00128">
    <property type="entry name" value="IPPc"/>
    <property type="match status" value="1"/>
</dbReference>
<dbReference type="Gene3D" id="3.60.10.10">
    <property type="entry name" value="Endonuclease/exonuclease/phosphatase"/>
    <property type="match status" value="1"/>
</dbReference>
<feature type="domain" description="Inositol polyphosphate-related phosphatase" evidence="1">
    <location>
        <begin position="163"/>
        <end position="361"/>
    </location>
</feature>
<reference evidence="2 3" key="1">
    <citation type="submission" date="2024-05" db="EMBL/GenBank/DDBJ databases">
        <title>Genetic variation in Jamaican populations of the coffee berry borer (Hypothenemus hampei).</title>
        <authorList>
            <person name="Errbii M."/>
            <person name="Myrie A."/>
        </authorList>
    </citation>
    <scope>NUCLEOTIDE SEQUENCE [LARGE SCALE GENOMIC DNA]</scope>
    <source>
        <strain evidence="2">JA-Hopewell-2020-01-JO</strain>
        <tissue evidence="2">Whole body</tissue>
    </source>
</reference>
<evidence type="ECO:0000313" key="3">
    <source>
        <dbReference type="Proteomes" id="UP001566132"/>
    </source>
</evidence>
<dbReference type="Pfam" id="PF22669">
    <property type="entry name" value="Exo_endo_phos2"/>
    <property type="match status" value="1"/>
</dbReference>
<evidence type="ECO:0000259" key="1">
    <source>
        <dbReference type="SMART" id="SM00128"/>
    </source>
</evidence>
<keyword evidence="3" id="KW-1185">Reference proteome</keyword>
<dbReference type="PANTHER" id="PTHR47039:SF1">
    <property type="entry name" value="INOSITOL POLYPHOSPHATE 5-PHOSPHATASE E"/>
    <property type="match status" value="1"/>
</dbReference>
<name>A0ABD1EI57_HYPHA</name>
<protein>
    <recommendedName>
        <fullName evidence="1">Inositol polyphosphate-related phosphatase domain-containing protein</fullName>
    </recommendedName>
</protein>
<dbReference type="InterPro" id="IPR053321">
    <property type="entry name" value="IPP-5-Phosphatase_Type_IV"/>
</dbReference>
<dbReference type="InterPro" id="IPR000300">
    <property type="entry name" value="IPPc"/>
</dbReference>